<dbReference type="AlphaFoldDB" id="A0AAD7H8D9"/>
<feature type="compositionally biased region" description="Basic and acidic residues" evidence="1">
    <location>
        <begin position="225"/>
        <end position="245"/>
    </location>
</feature>
<reference evidence="2" key="1">
    <citation type="submission" date="2023-03" db="EMBL/GenBank/DDBJ databases">
        <title>Massive genome expansion in bonnet fungi (Mycena s.s.) driven by repeated elements and novel gene families across ecological guilds.</title>
        <authorList>
            <consortium name="Lawrence Berkeley National Laboratory"/>
            <person name="Harder C.B."/>
            <person name="Miyauchi S."/>
            <person name="Viragh M."/>
            <person name="Kuo A."/>
            <person name="Thoen E."/>
            <person name="Andreopoulos B."/>
            <person name="Lu D."/>
            <person name="Skrede I."/>
            <person name="Drula E."/>
            <person name="Henrissat B."/>
            <person name="Morin E."/>
            <person name="Kohler A."/>
            <person name="Barry K."/>
            <person name="LaButti K."/>
            <person name="Morin E."/>
            <person name="Salamov A."/>
            <person name="Lipzen A."/>
            <person name="Mereny Z."/>
            <person name="Hegedus B."/>
            <person name="Baldrian P."/>
            <person name="Stursova M."/>
            <person name="Weitz H."/>
            <person name="Taylor A."/>
            <person name="Grigoriev I.V."/>
            <person name="Nagy L.G."/>
            <person name="Martin F."/>
            <person name="Kauserud H."/>
        </authorList>
    </citation>
    <scope>NUCLEOTIDE SEQUENCE</scope>
    <source>
        <strain evidence="2">CBHHK188m</strain>
    </source>
</reference>
<feature type="region of interest" description="Disordered" evidence="1">
    <location>
        <begin position="225"/>
        <end position="299"/>
    </location>
</feature>
<organism evidence="2 3">
    <name type="scientific">Mycena maculata</name>
    <dbReference type="NCBI Taxonomy" id="230809"/>
    <lineage>
        <taxon>Eukaryota</taxon>
        <taxon>Fungi</taxon>
        <taxon>Dikarya</taxon>
        <taxon>Basidiomycota</taxon>
        <taxon>Agaricomycotina</taxon>
        <taxon>Agaricomycetes</taxon>
        <taxon>Agaricomycetidae</taxon>
        <taxon>Agaricales</taxon>
        <taxon>Marasmiineae</taxon>
        <taxon>Mycenaceae</taxon>
        <taxon>Mycena</taxon>
    </lineage>
</organism>
<gene>
    <name evidence="2" type="ORF">DFH07DRAFT_1016525</name>
</gene>
<evidence type="ECO:0000313" key="3">
    <source>
        <dbReference type="Proteomes" id="UP001215280"/>
    </source>
</evidence>
<proteinExistence type="predicted"/>
<protein>
    <submittedName>
        <fullName evidence="2">Uncharacterized protein</fullName>
    </submittedName>
</protein>
<feature type="compositionally biased region" description="Basic residues" evidence="1">
    <location>
        <begin position="277"/>
        <end position="287"/>
    </location>
</feature>
<sequence>MSKTVKNGTRTRRGAKNQPGSSRIRFHPILPIVPFRSRHSGTSRRVSFLPMSAPLPEFDTLSGEAPPPERVWKINSTHQYLVREDRKIFLQTDVADQSVTVYSPHQIHLYIKYDRILRSENPTATRKVPGGYQLFASNYHAEGLPEAFAWVNTDGVLMGSDRKVVDRSTFEIDVRSIYTIRDLEDWVDPEYRIMTTAEGKAYDRMVLIFAQRNLAFEDRIAKREAGTKRTREDEPGEVREPEAVLKKLKFSKNKPAEGSSGKGKGKELTEEQIAAKKEKKKAKKAKKAQGDSAEMEVDD</sequence>
<evidence type="ECO:0000256" key="1">
    <source>
        <dbReference type="SAM" id="MobiDB-lite"/>
    </source>
</evidence>
<comment type="caution">
    <text evidence="2">The sequence shown here is derived from an EMBL/GenBank/DDBJ whole genome shotgun (WGS) entry which is preliminary data.</text>
</comment>
<feature type="region of interest" description="Disordered" evidence="1">
    <location>
        <begin position="1"/>
        <end position="23"/>
    </location>
</feature>
<accession>A0AAD7H8D9</accession>
<dbReference type="EMBL" id="JARJLG010000372">
    <property type="protein sequence ID" value="KAJ7714333.1"/>
    <property type="molecule type" value="Genomic_DNA"/>
</dbReference>
<dbReference type="Proteomes" id="UP001215280">
    <property type="component" value="Unassembled WGS sequence"/>
</dbReference>
<feature type="compositionally biased region" description="Basic and acidic residues" evidence="1">
    <location>
        <begin position="264"/>
        <end position="276"/>
    </location>
</feature>
<name>A0AAD7H8D9_9AGAR</name>
<keyword evidence="3" id="KW-1185">Reference proteome</keyword>
<evidence type="ECO:0000313" key="2">
    <source>
        <dbReference type="EMBL" id="KAJ7714333.1"/>
    </source>
</evidence>